<keyword evidence="3" id="KW-0285">Flavoprotein</keyword>
<keyword evidence="5" id="KW-0560">Oxidoreductase</keyword>
<evidence type="ECO:0000313" key="7">
    <source>
        <dbReference type="EMBL" id="CAA9414333.1"/>
    </source>
</evidence>
<dbReference type="Gene3D" id="3.50.50.60">
    <property type="entry name" value="FAD/NAD(P)-binding domain"/>
    <property type="match status" value="2"/>
</dbReference>
<organism evidence="7">
    <name type="scientific">uncultured Pseudonocardia sp</name>
    <dbReference type="NCBI Taxonomy" id="211455"/>
    <lineage>
        <taxon>Bacteria</taxon>
        <taxon>Bacillati</taxon>
        <taxon>Actinomycetota</taxon>
        <taxon>Actinomycetes</taxon>
        <taxon>Pseudonocardiales</taxon>
        <taxon>Pseudonocardiaceae</taxon>
        <taxon>Pseudonocardia</taxon>
        <taxon>environmental samples</taxon>
    </lineage>
</organism>
<dbReference type="EMBL" id="CADCUS010000328">
    <property type="protein sequence ID" value="CAA9414333.1"/>
    <property type="molecule type" value="Genomic_DNA"/>
</dbReference>
<evidence type="ECO:0000256" key="1">
    <source>
        <dbReference type="ARBA" id="ARBA00001974"/>
    </source>
</evidence>
<sequence>MSATDQRTRPEQNAQSTPFEHVDVLVVGAGVSGIGAAHHLQERFPGKTFVLLDAQDAPGGTWWTHRYPGVRSDSDLFTYGYRFKPWRGPSIAAGGEILKYLDEVIAEDDLAPHIRYRHRVSAAEWSSEDRRWTVHVTRLDTGEELRFTTSFLWMCQGYYNHGRPHRPEWPGMDQYGGLVVHPQQWPDDLDLTGKRVVVVGSGSTAATLIPAIAQQAAHVTMLQRSPSYWLAPPLTNELAVTLRALDIPDEWTHEILRRAYSAEFDELARLAHEAPDELHDFLMESMKPLLPEGFDVEKHFTPRYRPWQQRIAIVPEGDLFAALREGKASIVTDTIETFTETGIRVSSGEELEADVVVSATGFDLSVLGDIAFTVDGEAVDFPERVTWRGVMISGIPNMAYVFGYFRHSWTLRVDLVCDLVIRMMETMELKDATMVVPTLRDEDAGMQLRPFSDPENFNAGYVMRSQHLLFRQGDREPWTHMLEHAAEAEILPKADLDDGSLVYR</sequence>
<evidence type="ECO:0000256" key="6">
    <source>
        <dbReference type="ARBA" id="ARBA00023033"/>
    </source>
</evidence>
<comment type="similarity">
    <text evidence="2">Belongs to the FAD-binding monooxygenase family.</text>
</comment>
<keyword evidence="6 7" id="KW-0503">Monooxygenase</keyword>
<dbReference type="InterPro" id="IPR020946">
    <property type="entry name" value="Flavin_mOase-like"/>
</dbReference>
<dbReference type="GO" id="GO:0050660">
    <property type="term" value="F:flavin adenine dinucleotide binding"/>
    <property type="evidence" value="ECO:0007669"/>
    <property type="project" value="InterPro"/>
</dbReference>
<evidence type="ECO:0000256" key="3">
    <source>
        <dbReference type="ARBA" id="ARBA00022630"/>
    </source>
</evidence>
<dbReference type="PANTHER" id="PTHR43872:SF1">
    <property type="entry name" value="MONOOXYGENASE, PUTATIVE (AFU_ORTHOLOGUE AFUA_8G02570)-RELATED"/>
    <property type="match status" value="1"/>
</dbReference>
<dbReference type="InterPro" id="IPR051820">
    <property type="entry name" value="FAD-binding_MO"/>
</dbReference>
<proteinExistence type="inferred from homology"/>
<dbReference type="AlphaFoldDB" id="A0A6J4PH39"/>
<evidence type="ECO:0000256" key="5">
    <source>
        <dbReference type="ARBA" id="ARBA00023002"/>
    </source>
</evidence>
<dbReference type="GO" id="GO:0050661">
    <property type="term" value="F:NADP binding"/>
    <property type="evidence" value="ECO:0007669"/>
    <property type="project" value="InterPro"/>
</dbReference>
<comment type="cofactor">
    <cofactor evidence="1">
        <name>FAD</name>
        <dbReference type="ChEBI" id="CHEBI:57692"/>
    </cofactor>
</comment>
<reference evidence="7" key="1">
    <citation type="submission" date="2020-02" db="EMBL/GenBank/DDBJ databases">
        <authorList>
            <person name="Meier V. D."/>
        </authorList>
    </citation>
    <scope>NUCLEOTIDE SEQUENCE</scope>
    <source>
        <strain evidence="7">AVDCRST_MAG66</strain>
    </source>
</reference>
<dbReference type="GO" id="GO:0004499">
    <property type="term" value="F:N,N-dimethylaniline monooxygenase activity"/>
    <property type="evidence" value="ECO:0007669"/>
    <property type="project" value="InterPro"/>
</dbReference>
<dbReference type="Pfam" id="PF00743">
    <property type="entry name" value="FMO-like"/>
    <property type="match status" value="1"/>
</dbReference>
<dbReference type="SUPFAM" id="SSF51905">
    <property type="entry name" value="FAD/NAD(P)-binding domain"/>
    <property type="match status" value="1"/>
</dbReference>
<accession>A0A6J4PH39</accession>
<dbReference type="Pfam" id="PF13450">
    <property type="entry name" value="NAD_binding_8"/>
    <property type="match status" value="1"/>
</dbReference>
<dbReference type="InterPro" id="IPR036188">
    <property type="entry name" value="FAD/NAD-bd_sf"/>
</dbReference>
<dbReference type="PANTHER" id="PTHR43872">
    <property type="entry name" value="MONOOXYGENASE, PUTATIVE (AFU_ORTHOLOGUE AFUA_8G02570)-RELATED"/>
    <property type="match status" value="1"/>
</dbReference>
<evidence type="ECO:0000256" key="4">
    <source>
        <dbReference type="ARBA" id="ARBA00022827"/>
    </source>
</evidence>
<evidence type="ECO:0000256" key="2">
    <source>
        <dbReference type="ARBA" id="ARBA00010139"/>
    </source>
</evidence>
<keyword evidence="4" id="KW-0274">FAD</keyword>
<gene>
    <name evidence="7" type="ORF">AVDCRST_MAG66-2239</name>
</gene>
<protein>
    <submittedName>
        <fullName evidence="7">Monooxygenase, flavin-binding family</fullName>
    </submittedName>
</protein>
<name>A0A6J4PH39_9PSEU</name>